<dbReference type="Gene3D" id="3.50.30.50">
    <property type="entry name" value="Putative cyclase"/>
    <property type="match status" value="1"/>
</dbReference>
<feature type="compositionally biased region" description="Basic and acidic residues" evidence="12">
    <location>
        <begin position="283"/>
        <end position="314"/>
    </location>
</feature>
<evidence type="ECO:0000256" key="7">
    <source>
        <dbReference type="ARBA" id="ARBA00022777"/>
    </source>
</evidence>
<evidence type="ECO:0000256" key="9">
    <source>
        <dbReference type="ARBA" id="ARBA00022840"/>
    </source>
</evidence>
<feature type="compositionally biased region" description="Basic and acidic residues" evidence="12">
    <location>
        <begin position="164"/>
        <end position="173"/>
    </location>
</feature>
<proteinExistence type="inferred from homology"/>
<comment type="caution">
    <text evidence="14">The sequence shown here is derived from an EMBL/GenBank/DDBJ whole genome shotgun (WGS) entry which is preliminary data.</text>
</comment>
<dbReference type="GO" id="GO:0005524">
    <property type="term" value="F:ATP binding"/>
    <property type="evidence" value="ECO:0007669"/>
    <property type="project" value="UniProtKB-UniRule"/>
</dbReference>
<dbReference type="EMBL" id="LUGG01000004">
    <property type="protein sequence ID" value="OBZ75248.1"/>
    <property type="molecule type" value="Genomic_DNA"/>
</dbReference>
<evidence type="ECO:0000313" key="15">
    <source>
        <dbReference type="Proteomes" id="UP000092993"/>
    </source>
</evidence>
<keyword evidence="6 11" id="KW-0547">Nucleotide-binding</keyword>
<dbReference type="Proteomes" id="UP000092993">
    <property type="component" value="Unassembled WGS sequence"/>
</dbReference>
<dbReference type="InterPro" id="IPR011009">
    <property type="entry name" value="Kinase-like_dom_sf"/>
</dbReference>
<feature type="region of interest" description="Disordered" evidence="12">
    <location>
        <begin position="675"/>
        <end position="697"/>
    </location>
</feature>
<keyword evidence="15" id="KW-1185">Reference proteome</keyword>
<evidence type="ECO:0000313" key="14">
    <source>
        <dbReference type="EMBL" id="OBZ75248.1"/>
    </source>
</evidence>
<evidence type="ECO:0000256" key="2">
    <source>
        <dbReference type="ARBA" id="ARBA00010845"/>
    </source>
</evidence>
<dbReference type="FunFam" id="1.10.510.10:FF:000078">
    <property type="entry name" value="Serine/threonine-protein kinase PRP4 homolog"/>
    <property type="match status" value="1"/>
</dbReference>
<dbReference type="SMART" id="SM00220">
    <property type="entry name" value="S_TKc"/>
    <property type="match status" value="1"/>
</dbReference>
<feature type="domain" description="Protein kinase" evidence="13">
    <location>
        <begin position="825"/>
        <end position="1130"/>
    </location>
</feature>
<dbReference type="GO" id="GO:0004061">
    <property type="term" value="F:arylformamidase activity"/>
    <property type="evidence" value="ECO:0007669"/>
    <property type="project" value="InterPro"/>
</dbReference>
<protein>
    <recommendedName>
        <fullName evidence="3">non-specific serine/threonine protein kinase</fullName>
        <ecNumber evidence="3">2.7.11.1</ecNumber>
    </recommendedName>
</protein>
<dbReference type="GO" id="GO:0019441">
    <property type="term" value="P:L-tryptophan catabolic process to kynurenine"/>
    <property type="evidence" value="ECO:0007669"/>
    <property type="project" value="InterPro"/>
</dbReference>
<keyword evidence="4" id="KW-0723">Serine/threonine-protein kinase</keyword>
<dbReference type="GO" id="GO:0004674">
    <property type="term" value="F:protein serine/threonine kinase activity"/>
    <property type="evidence" value="ECO:0007669"/>
    <property type="project" value="UniProtKB-KW"/>
</dbReference>
<dbReference type="InterPro" id="IPR000719">
    <property type="entry name" value="Prot_kinase_dom"/>
</dbReference>
<feature type="compositionally biased region" description="Low complexity" evidence="12">
    <location>
        <begin position="365"/>
        <end position="385"/>
    </location>
</feature>
<reference evidence="14 15" key="1">
    <citation type="submission" date="2016-03" db="EMBL/GenBank/DDBJ databases">
        <title>Whole genome sequencing of Grifola frondosa 9006-11.</title>
        <authorList>
            <person name="Min B."/>
            <person name="Park H."/>
            <person name="Kim J.-G."/>
            <person name="Cho H."/>
            <person name="Oh Y.-L."/>
            <person name="Kong W.-S."/>
            <person name="Choi I.-G."/>
        </authorList>
    </citation>
    <scope>NUCLEOTIDE SEQUENCE [LARGE SCALE GENOMIC DNA]</scope>
    <source>
        <strain evidence="14 15">9006-11</strain>
    </source>
</reference>
<comment type="similarity">
    <text evidence="1">Belongs to the Cyclase 1 superfamily.</text>
</comment>
<feature type="compositionally biased region" description="Polar residues" evidence="12">
    <location>
        <begin position="675"/>
        <end position="684"/>
    </location>
</feature>
<feature type="compositionally biased region" description="Polar residues" evidence="12">
    <location>
        <begin position="320"/>
        <end position="340"/>
    </location>
</feature>
<dbReference type="OrthoDB" id="9332038at2759"/>
<evidence type="ECO:0000259" key="13">
    <source>
        <dbReference type="PROSITE" id="PS50011"/>
    </source>
</evidence>
<dbReference type="InterPro" id="IPR011515">
    <property type="entry name" value="Shugoshin_C"/>
</dbReference>
<feature type="region of interest" description="Disordered" evidence="12">
    <location>
        <begin position="283"/>
        <end position="650"/>
    </location>
</feature>
<dbReference type="GO" id="GO:0000775">
    <property type="term" value="C:chromosome, centromeric region"/>
    <property type="evidence" value="ECO:0007669"/>
    <property type="project" value="InterPro"/>
</dbReference>
<evidence type="ECO:0000256" key="12">
    <source>
        <dbReference type="SAM" id="MobiDB-lite"/>
    </source>
</evidence>
<dbReference type="Pfam" id="PF07557">
    <property type="entry name" value="Shugoshin_C"/>
    <property type="match status" value="1"/>
</dbReference>
<dbReference type="InterPro" id="IPR007325">
    <property type="entry name" value="KFase/CYL"/>
</dbReference>
<accession>A0A1C7MEM6</accession>
<dbReference type="InterPro" id="IPR037175">
    <property type="entry name" value="KFase_sf"/>
</dbReference>
<feature type="region of interest" description="Disordered" evidence="12">
    <location>
        <begin position="102"/>
        <end position="199"/>
    </location>
</feature>
<dbReference type="STRING" id="5627.A0A1C7MEM6"/>
<dbReference type="PROSITE" id="PS00107">
    <property type="entry name" value="PROTEIN_KINASE_ATP"/>
    <property type="match status" value="1"/>
</dbReference>
<keyword evidence="8" id="KW-0159">Chromosome partition</keyword>
<dbReference type="EC" id="2.7.11.1" evidence="3"/>
<dbReference type="InterPro" id="IPR044092">
    <property type="entry name" value="STKc_PRP4"/>
</dbReference>
<sequence length="1443" mass="160874">MSRRQSRVSIDSRQNDTLLEFENFKKKFLLANKHITKLNSTLSARIEELNAQISTLYVENLRLRASEIALASQLKREREKSRKILADAETATHSLIKHLGHIRKSFNVTQERAPTPESPPPPRARRPIPDPNASPPINRLARAPTVPGIYEDDEHDISTPEDPEVYREEELSPSRRRKAKPRTSSSRLPIPGHTLHPEEHLQMDLSEQLGKSGKRKPARRQSGLLATMAIATVTSDGIAAEVVAPRPLSPALGSPLRREMELAEEVDDDGAEEDVEVILQSVTRRERKEKRVKDSIADVTRTKERERRKPREPEFDPADFTQSLGSTKSRLKDVTNSQASRPVLPLIDTASDRERQHTPERDVPTSATSSYAASSTRAFLSTPATTPAPTPLPEIMSRTSHISGPRASSPVSSVVQADEEAAGGRERRVRKSINYAEPKLNTKMRKPDPPPSTTTSKRKSTSSSDLVPSRGGSSDPSSHSQPSTSRSNSPEPSPHGVKRRKSRVYVLDEDGEESEGAQADAEYGGLRGGSSWVNFDGRRRSVHGANTFRDFSSSCGSKRAWGGPSDSESHKRPREDTRDWRDVHLRSPRQKEEGEISPRASPVSNLPSRRARAESPAAPPPREHTPPKQQPAPPAPAPIEMELDLPVSPPPVEATLAARRAKRQAIMARYAGIASSNASLSQGPTPSPGPSNPQRRWNPWCPRVESYSQRCGCQTRFYSVSPTPAAFSLAKEAEERTEEEVGEQISAADYDPSLDRREDEQRREEEEDLDDMFAVVTTEKKKVKRAKKLMRTAAPALITTTLDSASDAEGYYQVILGEQLDGGRYQVFSSLGKGMFANVVRARVLQGEVGEAGKEVAIKIIRCQESMFRAGLKEVQILNKLKQADPEDKKHIVRLERTFEHRGHLCLVFESMSMNLRDVVKRFGKDVGLNIRAVRAYAHQLFLALSLLRKSNIMHADIKPDNILVNDQKTLLKLCDLGSASDASENDITPYLVSRFYRAPEIILGVPYDPALDVWSIGCTLYELYTGKILFPGRSNNQMLLLMMELKGRFNTKFIKRGQFCSMYFDDLGAFLSVERDRVTGADVVRKVHITKPDDEGKLLISFIDLLDKCLALDPARRITPKEALFNNFAGCAWEVWGKDDQLGTINLLTKDVVKEASKEIKLGKTVCLNWPVNFPANPTFGRQAPKHEIWHKWNRGAINDDILHINTQSGTQWDGLKHFGIIEHGVFYQNTPISFFQTGHITIPNPNTINPDLIKFGIHNWAQHGICGRGVLLDLVSYYTASGAPLPYNPISTHAIPLKDLLGCAKKQGVSFKQGDILLIRAGFIQSYYAVPQEERDSFSSRPEQFAGIEQSEDMKRFLWDNHFAAVASDQPALERWPPPEGTPHLHQTLLGLWGMPIGEFFDLEALSKTCAETGRYTFFFSSWPLNVLGGVASPPNAAAYF</sequence>
<keyword evidence="9 11" id="KW-0067">ATP-binding</keyword>
<dbReference type="InterPro" id="IPR017441">
    <property type="entry name" value="Protein_kinase_ATP_BS"/>
</dbReference>
<comment type="similarity">
    <text evidence="2">Belongs to the shugoshin family.</text>
</comment>
<feature type="compositionally biased region" description="Basic and acidic residues" evidence="12">
    <location>
        <begin position="753"/>
        <end position="764"/>
    </location>
</feature>
<evidence type="ECO:0000256" key="8">
    <source>
        <dbReference type="ARBA" id="ARBA00022829"/>
    </source>
</evidence>
<dbReference type="GO" id="GO:0045132">
    <property type="term" value="P:meiotic chromosome segregation"/>
    <property type="evidence" value="ECO:0007669"/>
    <property type="project" value="InterPro"/>
</dbReference>
<keyword evidence="5" id="KW-0808">Transferase</keyword>
<evidence type="ECO:0000256" key="4">
    <source>
        <dbReference type="ARBA" id="ARBA00022527"/>
    </source>
</evidence>
<evidence type="ECO:0000256" key="11">
    <source>
        <dbReference type="PROSITE-ProRule" id="PRU10141"/>
    </source>
</evidence>
<dbReference type="PROSITE" id="PS50011">
    <property type="entry name" value="PROTEIN_KINASE_DOM"/>
    <property type="match status" value="1"/>
</dbReference>
<dbReference type="GO" id="GO:0005634">
    <property type="term" value="C:nucleus"/>
    <property type="evidence" value="ECO:0007669"/>
    <property type="project" value="InterPro"/>
</dbReference>
<dbReference type="PANTHER" id="PTHR34861:SF10">
    <property type="entry name" value="CYCLASE"/>
    <property type="match status" value="1"/>
</dbReference>
<gene>
    <name evidence="14" type="primary">prp4</name>
    <name evidence="14" type="ORF">A0H81_04964</name>
</gene>
<dbReference type="SUPFAM" id="SSF102198">
    <property type="entry name" value="Putative cyclase"/>
    <property type="match status" value="1"/>
</dbReference>
<dbReference type="GO" id="GO:0045292">
    <property type="term" value="P:mRNA cis splicing, via spliceosome"/>
    <property type="evidence" value="ECO:0007669"/>
    <property type="project" value="InterPro"/>
</dbReference>
<feature type="compositionally biased region" description="Basic and acidic residues" evidence="12">
    <location>
        <begin position="567"/>
        <end position="596"/>
    </location>
</feature>
<feature type="region of interest" description="Disordered" evidence="12">
    <location>
        <begin position="732"/>
        <end position="768"/>
    </location>
</feature>
<feature type="compositionally biased region" description="Basic and acidic residues" evidence="12">
    <location>
        <begin position="350"/>
        <end position="363"/>
    </location>
</feature>
<dbReference type="InterPro" id="IPR008271">
    <property type="entry name" value="Ser/Thr_kinase_AS"/>
</dbReference>
<feature type="binding site" evidence="11">
    <location>
        <position position="859"/>
    </location>
    <ligand>
        <name>ATP</name>
        <dbReference type="ChEBI" id="CHEBI:30616"/>
    </ligand>
</feature>
<dbReference type="PANTHER" id="PTHR34861">
    <property type="match status" value="1"/>
</dbReference>
<dbReference type="CDD" id="cd14135">
    <property type="entry name" value="STKc_PRP4"/>
    <property type="match status" value="1"/>
</dbReference>
<evidence type="ECO:0000256" key="5">
    <source>
        <dbReference type="ARBA" id="ARBA00022679"/>
    </source>
</evidence>
<feature type="compositionally biased region" description="Acidic residues" evidence="12">
    <location>
        <begin position="150"/>
        <end position="163"/>
    </location>
</feature>
<dbReference type="Pfam" id="PF00069">
    <property type="entry name" value="Pkinase"/>
    <property type="match status" value="1"/>
</dbReference>
<feature type="compositionally biased region" description="Low complexity" evidence="12">
    <location>
        <begin position="461"/>
        <end position="490"/>
    </location>
</feature>
<dbReference type="Gene3D" id="1.10.510.10">
    <property type="entry name" value="Transferase(Phosphotransferase) domain 1"/>
    <property type="match status" value="1"/>
</dbReference>
<evidence type="ECO:0000256" key="3">
    <source>
        <dbReference type="ARBA" id="ARBA00012513"/>
    </source>
</evidence>
<feature type="compositionally biased region" description="Pro residues" evidence="12">
    <location>
        <begin position="628"/>
        <end position="637"/>
    </location>
</feature>
<name>A0A1C7MEM6_GRIFR</name>
<organism evidence="14 15">
    <name type="scientific">Grifola frondosa</name>
    <name type="common">Maitake</name>
    <name type="synonym">Polyporus frondosus</name>
    <dbReference type="NCBI Taxonomy" id="5627"/>
    <lineage>
        <taxon>Eukaryota</taxon>
        <taxon>Fungi</taxon>
        <taxon>Dikarya</taxon>
        <taxon>Basidiomycota</taxon>
        <taxon>Agaricomycotina</taxon>
        <taxon>Agaricomycetes</taxon>
        <taxon>Polyporales</taxon>
        <taxon>Grifolaceae</taxon>
        <taxon>Grifola</taxon>
    </lineage>
</organism>
<comment type="similarity">
    <text evidence="10">Belongs to the protein kinase superfamily. CMGC Ser/Thr protein kinase family.</text>
</comment>
<dbReference type="PROSITE" id="PS00108">
    <property type="entry name" value="PROTEIN_KINASE_ST"/>
    <property type="match status" value="1"/>
</dbReference>
<keyword evidence="7 14" id="KW-0418">Kinase</keyword>
<dbReference type="SUPFAM" id="SSF56112">
    <property type="entry name" value="Protein kinase-like (PK-like)"/>
    <property type="match status" value="1"/>
</dbReference>
<dbReference type="Pfam" id="PF04199">
    <property type="entry name" value="Cyclase"/>
    <property type="match status" value="1"/>
</dbReference>
<dbReference type="Gene3D" id="3.30.200.20">
    <property type="entry name" value="Phosphorylase Kinase, domain 1"/>
    <property type="match status" value="1"/>
</dbReference>
<evidence type="ECO:0000256" key="6">
    <source>
        <dbReference type="ARBA" id="ARBA00022741"/>
    </source>
</evidence>
<evidence type="ECO:0000256" key="1">
    <source>
        <dbReference type="ARBA" id="ARBA00007865"/>
    </source>
</evidence>
<evidence type="ECO:0000256" key="10">
    <source>
        <dbReference type="ARBA" id="ARBA00023596"/>
    </source>
</evidence>